<dbReference type="EnsemblMetazoa" id="GPAI022406-RA">
    <property type="protein sequence ID" value="GPAI022406-PA"/>
    <property type="gene ID" value="GPAI022406"/>
</dbReference>
<sequence>MEIRDEVRRHDESDSDDSFHNSNDLSERGIVPTDELRMPTRKRNPVQKHRYATYVNYEDEDEPKSIRDKLNLYGEKQVHQSLLNTTSAMRYMHRLWALLVPTDDLMADVMAESLPSETLKVWGIIRSVAI</sequence>
<organism evidence="2 3">
    <name type="scientific">Glossina pallidipes</name>
    <name type="common">Tsetse fly</name>
    <dbReference type="NCBI Taxonomy" id="7398"/>
    <lineage>
        <taxon>Eukaryota</taxon>
        <taxon>Metazoa</taxon>
        <taxon>Ecdysozoa</taxon>
        <taxon>Arthropoda</taxon>
        <taxon>Hexapoda</taxon>
        <taxon>Insecta</taxon>
        <taxon>Pterygota</taxon>
        <taxon>Neoptera</taxon>
        <taxon>Endopterygota</taxon>
        <taxon>Diptera</taxon>
        <taxon>Brachycera</taxon>
        <taxon>Muscomorpha</taxon>
        <taxon>Hippoboscoidea</taxon>
        <taxon>Glossinidae</taxon>
        <taxon>Glossina</taxon>
    </lineage>
</organism>
<feature type="region of interest" description="Disordered" evidence="1">
    <location>
        <begin position="1"/>
        <end position="45"/>
    </location>
</feature>
<evidence type="ECO:0000313" key="3">
    <source>
        <dbReference type="Proteomes" id="UP000092445"/>
    </source>
</evidence>
<accession>A0A1A9ZR40</accession>
<proteinExistence type="predicted"/>
<dbReference type="VEuPathDB" id="VectorBase:GPAI022406"/>
<dbReference type="Proteomes" id="UP000092445">
    <property type="component" value="Unassembled WGS sequence"/>
</dbReference>
<reference evidence="3" key="1">
    <citation type="submission" date="2014-03" db="EMBL/GenBank/DDBJ databases">
        <authorList>
            <person name="Aksoy S."/>
            <person name="Warren W."/>
            <person name="Wilson R.K."/>
        </authorList>
    </citation>
    <scope>NUCLEOTIDE SEQUENCE [LARGE SCALE GENOMIC DNA]</scope>
    <source>
        <strain evidence="3">IAEA</strain>
    </source>
</reference>
<keyword evidence="3" id="KW-1185">Reference proteome</keyword>
<evidence type="ECO:0000313" key="2">
    <source>
        <dbReference type="EnsemblMetazoa" id="GPAI022406-PA"/>
    </source>
</evidence>
<dbReference type="AlphaFoldDB" id="A0A1A9ZR40"/>
<reference evidence="2" key="2">
    <citation type="submission" date="2020-05" db="UniProtKB">
        <authorList>
            <consortium name="EnsemblMetazoa"/>
        </authorList>
    </citation>
    <scope>IDENTIFICATION</scope>
    <source>
        <strain evidence="2">IAEA</strain>
    </source>
</reference>
<feature type="compositionally biased region" description="Basic and acidic residues" evidence="1">
    <location>
        <begin position="1"/>
        <end position="12"/>
    </location>
</feature>
<name>A0A1A9ZR40_GLOPL</name>
<protein>
    <submittedName>
        <fullName evidence="2">Uncharacterized protein</fullName>
    </submittedName>
</protein>
<evidence type="ECO:0000256" key="1">
    <source>
        <dbReference type="SAM" id="MobiDB-lite"/>
    </source>
</evidence>